<dbReference type="EMBL" id="OV915080">
    <property type="protein sequence ID" value="CAH1705393.1"/>
    <property type="molecule type" value="Genomic_DNA"/>
</dbReference>
<dbReference type="InterPro" id="IPR001173">
    <property type="entry name" value="Glyco_trans_2-like"/>
</dbReference>
<keyword evidence="1" id="KW-0328">Glycosyltransferase</keyword>
<keyword evidence="2" id="KW-0808">Transferase</keyword>
<dbReference type="SUPFAM" id="SSF53448">
    <property type="entry name" value="Nucleotide-diphospho-sugar transferases"/>
    <property type="match status" value="1"/>
</dbReference>
<evidence type="ECO:0000313" key="4">
    <source>
        <dbReference type="EMBL" id="CAH1705393.1"/>
    </source>
</evidence>
<protein>
    <submittedName>
        <fullName evidence="4">Glycosyltransferase</fullName>
    </submittedName>
</protein>
<organism evidence="4 5">
    <name type="scientific">Lactobacillus delbrueckii subsp. delbrueckii</name>
    <dbReference type="NCBI Taxonomy" id="83684"/>
    <lineage>
        <taxon>Bacteria</taxon>
        <taxon>Bacillati</taxon>
        <taxon>Bacillota</taxon>
        <taxon>Bacilli</taxon>
        <taxon>Lactobacillales</taxon>
        <taxon>Lactobacillaceae</taxon>
        <taxon>Lactobacillus</taxon>
    </lineage>
</organism>
<dbReference type="Proteomes" id="UP001295440">
    <property type="component" value="Chromosome"/>
</dbReference>
<evidence type="ECO:0000256" key="2">
    <source>
        <dbReference type="ARBA" id="ARBA00022679"/>
    </source>
</evidence>
<dbReference type="Pfam" id="PF00535">
    <property type="entry name" value="Glycos_transf_2"/>
    <property type="match status" value="1"/>
</dbReference>
<dbReference type="RefSeq" id="WP_260369147.1">
    <property type="nucleotide sequence ID" value="NZ_OV915080.1"/>
</dbReference>
<gene>
    <name evidence="4" type="ORF">LDD865_0229</name>
</gene>
<accession>A0AAU9R1L2</accession>
<proteinExistence type="predicted"/>
<evidence type="ECO:0000313" key="5">
    <source>
        <dbReference type="Proteomes" id="UP001295440"/>
    </source>
</evidence>
<dbReference type="InterPro" id="IPR029044">
    <property type="entry name" value="Nucleotide-diphossugar_trans"/>
</dbReference>
<reference evidence="4" key="1">
    <citation type="submission" date="2022-02" db="EMBL/GenBank/DDBJ databases">
        <authorList>
            <person name="Deutsch MARIE S."/>
        </authorList>
    </citation>
    <scope>NUCLEOTIDE SEQUENCE</scope>
    <source>
        <strain evidence="4">CIRM-BIA865</strain>
    </source>
</reference>
<dbReference type="AlphaFoldDB" id="A0AAU9R1L2"/>
<evidence type="ECO:0000256" key="1">
    <source>
        <dbReference type="ARBA" id="ARBA00022676"/>
    </source>
</evidence>
<dbReference type="GO" id="GO:0016757">
    <property type="term" value="F:glycosyltransferase activity"/>
    <property type="evidence" value="ECO:0007669"/>
    <property type="project" value="UniProtKB-KW"/>
</dbReference>
<dbReference type="PANTHER" id="PTHR22916">
    <property type="entry name" value="GLYCOSYLTRANSFERASE"/>
    <property type="match status" value="1"/>
</dbReference>
<dbReference type="PANTHER" id="PTHR22916:SF51">
    <property type="entry name" value="GLYCOSYLTRANSFERASE EPSH-RELATED"/>
    <property type="match status" value="1"/>
</dbReference>
<evidence type="ECO:0000259" key="3">
    <source>
        <dbReference type="Pfam" id="PF00535"/>
    </source>
</evidence>
<feature type="domain" description="Glycosyltransferase 2-like" evidence="3">
    <location>
        <begin position="13"/>
        <end position="130"/>
    </location>
</feature>
<sequence>MVREANTKTPEFSIIIPAYNAEAFIQAAIQSINNQTNNDWELIIVENGSTDQTTEICNCYADNKKIYLIHSEKGVSNARNAGIEASKGKWLIFLDADDQLLRDSLQQFDEIDKKYAPDLIVGEYENRRSVYSGEIKVYEGNGLADFMRISLQTPTQKCNTKAVAFRSSVIKGGGIIFDSQICYAEDSVFFLEAFIHSKKLITLHYPVYRVIYHPESAVRSGKKKLEREYLMAIQRIDKMVKEYSRNFDNDYYAFVLNQLLVILVNDIFARSESVASQLADAKQAMFIPEFKEAIEKINLSELNGVKKAVFWMMKHKMTFGLLFVARIRQSQNKKKVNYFYV</sequence>
<name>A0AAU9R1L2_9LACO</name>
<dbReference type="Gene3D" id="3.90.550.10">
    <property type="entry name" value="Spore Coat Polysaccharide Biosynthesis Protein SpsA, Chain A"/>
    <property type="match status" value="1"/>
</dbReference>